<evidence type="ECO:0000313" key="2">
    <source>
        <dbReference type="EMBL" id="MBP2179655.1"/>
    </source>
</evidence>
<dbReference type="EMBL" id="JAGGMS010000001">
    <property type="protein sequence ID" value="MBP2179655.1"/>
    <property type="molecule type" value="Genomic_DNA"/>
</dbReference>
<name>A0ABS4PJR5_9PSEU</name>
<dbReference type="PANTHER" id="PTHR47691">
    <property type="entry name" value="REGULATOR-RELATED"/>
    <property type="match status" value="1"/>
</dbReference>
<gene>
    <name evidence="2" type="ORF">JOM49_001181</name>
</gene>
<dbReference type="SUPFAM" id="SSF52540">
    <property type="entry name" value="P-loop containing nucleoside triphosphate hydrolases"/>
    <property type="match status" value="1"/>
</dbReference>
<dbReference type="Gene3D" id="1.25.40.10">
    <property type="entry name" value="Tetratricopeptide repeat domain"/>
    <property type="match status" value="2"/>
</dbReference>
<proteinExistence type="predicted"/>
<keyword evidence="3" id="KW-1185">Reference proteome</keyword>
<sequence>MTTGQAPITTAPAPRRSPEAEPAVPRELEQPPAHFTNRAEQLAVLDRLLDEPGDRPVVQVLCGLGGIGKSALARQWVHRVRDRFPRGQLYADLGAFNATGPTDTGELLKRFLVAFGIDAKKQPAGLDDLKAMYRTETAGRPLLVVLDDAVSSDQVAPLVPSAPGSIVLVTSRFRLGGLRASHGARRLELTKFNHGHGIQLLSAIVDDERTDEADPHLKKMVSFCDGLPIALHVLGVKLANQPHLSSARAVAQLERLRLAALADHKENLSVTSTFDLSYQDLSPDAAQLYRALGLHPGPEFGLGAATGAAGRSVDDTEELLGELVQSGLLEAQKDRFGFHDLVRLHAEDKAAADPEEAEAARRRILEWYLRAARRTEDTLTVPDQDRIPYEFGDRGPDPESLPGNDDALPWLERERPNLIAAIQAAQAQELPELAWQLAAAMWPLFLLRKHYRDFLTVSQLGVTCAEQWGNPSAKALMLNRSGAACRGAGRFDEAVEYYTAAKQALADGGDQAIAIRSVEGLGLVALAQDRVEDALTHFEEELTYARRLERAHDVNLALVNLGATLVRAGRAAEAVDRLEQAKSLLDAQGDEYNRARAQIDLGRALAHDERFEEARTQLDAAFATMESAGSAFEQARAIHALGDVAKLSGDIAEAKSRYEAALPIYTELNRPEAKPLAEELRSLA</sequence>
<dbReference type="Gene3D" id="1.10.8.430">
    <property type="entry name" value="Helical domain of apoptotic protease-activating factors"/>
    <property type="match status" value="1"/>
</dbReference>
<reference evidence="2 3" key="1">
    <citation type="submission" date="2021-03" db="EMBL/GenBank/DDBJ databases">
        <title>Sequencing the genomes of 1000 actinobacteria strains.</title>
        <authorList>
            <person name="Klenk H.-P."/>
        </authorList>
    </citation>
    <scope>NUCLEOTIDE SEQUENCE [LARGE SCALE GENOMIC DNA]</scope>
    <source>
        <strain evidence="2 3">DSM 45510</strain>
    </source>
</reference>
<dbReference type="PANTHER" id="PTHR47691:SF3">
    <property type="entry name" value="HTH-TYPE TRANSCRIPTIONAL REGULATOR RV0890C-RELATED"/>
    <property type="match status" value="1"/>
</dbReference>
<dbReference type="InterPro" id="IPR027417">
    <property type="entry name" value="P-loop_NTPase"/>
</dbReference>
<accession>A0ABS4PJR5</accession>
<dbReference type="InterPro" id="IPR011990">
    <property type="entry name" value="TPR-like_helical_dom_sf"/>
</dbReference>
<dbReference type="InterPro" id="IPR042197">
    <property type="entry name" value="Apaf_helical"/>
</dbReference>
<dbReference type="SMART" id="SM00028">
    <property type="entry name" value="TPR"/>
    <property type="match status" value="5"/>
</dbReference>
<evidence type="ECO:0000256" key="1">
    <source>
        <dbReference type="SAM" id="MobiDB-lite"/>
    </source>
</evidence>
<organism evidence="2 3">
    <name type="scientific">Amycolatopsis magusensis</name>
    <dbReference type="NCBI Taxonomy" id="882444"/>
    <lineage>
        <taxon>Bacteria</taxon>
        <taxon>Bacillati</taxon>
        <taxon>Actinomycetota</taxon>
        <taxon>Actinomycetes</taxon>
        <taxon>Pseudonocardiales</taxon>
        <taxon>Pseudonocardiaceae</taxon>
        <taxon>Amycolatopsis</taxon>
    </lineage>
</organism>
<dbReference type="RefSeq" id="WP_308158663.1">
    <property type="nucleotide sequence ID" value="NZ_JAGGMS010000001.1"/>
</dbReference>
<dbReference type="Proteomes" id="UP000741013">
    <property type="component" value="Unassembled WGS sequence"/>
</dbReference>
<comment type="caution">
    <text evidence="2">The sequence shown here is derived from an EMBL/GenBank/DDBJ whole genome shotgun (WGS) entry which is preliminary data.</text>
</comment>
<evidence type="ECO:0000313" key="3">
    <source>
        <dbReference type="Proteomes" id="UP000741013"/>
    </source>
</evidence>
<dbReference type="PRINTS" id="PR00364">
    <property type="entry name" value="DISEASERSIST"/>
</dbReference>
<dbReference type="InterPro" id="IPR019734">
    <property type="entry name" value="TPR_rpt"/>
</dbReference>
<protein>
    <submittedName>
        <fullName evidence="2">Tetratricopeptide (TPR) repeat protein</fullName>
    </submittedName>
</protein>
<dbReference type="Gene3D" id="3.40.50.300">
    <property type="entry name" value="P-loop containing nucleotide triphosphate hydrolases"/>
    <property type="match status" value="1"/>
</dbReference>
<feature type="region of interest" description="Disordered" evidence="1">
    <location>
        <begin position="1"/>
        <end position="33"/>
    </location>
</feature>
<dbReference type="SUPFAM" id="SSF48452">
    <property type="entry name" value="TPR-like"/>
    <property type="match status" value="1"/>
</dbReference>
<feature type="compositionally biased region" description="Basic and acidic residues" evidence="1">
    <location>
        <begin position="16"/>
        <end position="29"/>
    </location>
</feature>
<dbReference type="Pfam" id="PF13424">
    <property type="entry name" value="TPR_12"/>
    <property type="match status" value="2"/>
</dbReference>